<keyword evidence="2" id="KW-1185">Reference proteome</keyword>
<protein>
    <submittedName>
        <fullName evidence="1">Uncharacterized protein</fullName>
    </submittedName>
</protein>
<dbReference type="Proteomes" id="UP000516148">
    <property type="component" value="Chromosome"/>
</dbReference>
<evidence type="ECO:0000313" key="1">
    <source>
        <dbReference type="EMBL" id="QNQ09271.1"/>
    </source>
</evidence>
<dbReference type="AlphaFoldDB" id="A0A7H0LHW8"/>
<dbReference type="EMBL" id="CP061038">
    <property type="protein sequence ID" value="QNQ09271.1"/>
    <property type="molecule type" value="Genomic_DNA"/>
</dbReference>
<proteinExistence type="predicted"/>
<organism evidence="1 2">
    <name type="scientific">Sphingomonas alpina</name>
    <dbReference type="NCBI Taxonomy" id="653931"/>
    <lineage>
        <taxon>Bacteria</taxon>
        <taxon>Pseudomonadati</taxon>
        <taxon>Pseudomonadota</taxon>
        <taxon>Alphaproteobacteria</taxon>
        <taxon>Sphingomonadales</taxon>
        <taxon>Sphingomonadaceae</taxon>
        <taxon>Sphingomonas</taxon>
    </lineage>
</organism>
<dbReference type="RefSeq" id="WP_187761588.1">
    <property type="nucleotide sequence ID" value="NZ_CP061038.1"/>
</dbReference>
<sequence>MAENPPKLTVVPLYDKAMAADVIGSLRRAADSIEAETEQDDRTVSMIAVAVSETGNIEIYGWGQTNSFHALGALAKGMAKLA</sequence>
<name>A0A7H0LHW8_9SPHN</name>
<reference evidence="1 2" key="1">
    <citation type="submission" date="2020-09" db="EMBL/GenBank/DDBJ databases">
        <title>Sphingomonas sp., a new species isolated from pork steak.</title>
        <authorList>
            <person name="Heidler von Heilborn D."/>
        </authorList>
    </citation>
    <scope>NUCLEOTIDE SEQUENCE [LARGE SCALE GENOMIC DNA]</scope>
    <source>
        <strain evidence="2">S8-3T</strain>
    </source>
</reference>
<gene>
    <name evidence="1" type="ORF">H3Z74_21795</name>
</gene>
<accession>A0A7H0LHW8</accession>
<evidence type="ECO:0000313" key="2">
    <source>
        <dbReference type="Proteomes" id="UP000516148"/>
    </source>
</evidence>
<dbReference type="KEGG" id="spap:H3Z74_21795"/>